<organism evidence="2 3">
    <name type="scientific">Criibacterium bergeronii</name>
    <dbReference type="NCBI Taxonomy" id="1871336"/>
    <lineage>
        <taxon>Bacteria</taxon>
        <taxon>Bacillati</taxon>
        <taxon>Bacillota</taxon>
        <taxon>Clostridia</taxon>
        <taxon>Peptostreptococcales</taxon>
        <taxon>Filifactoraceae</taxon>
        <taxon>Criibacterium</taxon>
    </lineage>
</organism>
<sequence length="252" mass="29420">MIKTEIYEEYLMNSYPSPFTLLDAGFILRFGGIEKLTNCVFPLYEKNDKFLTQKIIEIENILESYDLPVLYRLTSSETYQHLDRQLISRNYDRISSSVMMRCLLKGRKDELFRFANFNEIGIYTDQMSDDLLRDYFYLKDFDQQSGNIFTSSMATNPSEKFFLTLIEEKALIGQALCVKQDDVVVILDIVVNQKHRGSGYATRLLLSALTYAIRINAQIVLADVPIKNEPAYYTFTNSNMFEPVYEAYYRKK</sequence>
<dbReference type="SUPFAM" id="SSF55729">
    <property type="entry name" value="Acyl-CoA N-acyltransferases (Nat)"/>
    <property type="match status" value="1"/>
</dbReference>
<dbReference type="PROSITE" id="PS51186">
    <property type="entry name" value="GNAT"/>
    <property type="match status" value="1"/>
</dbReference>
<evidence type="ECO:0000259" key="1">
    <source>
        <dbReference type="PROSITE" id="PS51186"/>
    </source>
</evidence>
<keyword evidence="2" id="KW-0808">Transferase</keyword>
<accession>A0A552V4U5</accession>
<feature type="domain" description="N-acetyltransferase" evidence="1">
    <location>
        <begin position="120"/>
        <end position="252"/>
    </location>
</feature>
<dbReference type="RefSeq" id="WP_144398344.1">
    <property type="nucleotide sequence ID" value="NZ_VJXW01000010.1"/>
</dbReference>
<evidence type="ECO:0000313" key="3">
    <source>
        <dbReference type="Proteomes" id="UP000319424"/>
    </source>
</evidence>
<dbReference type="OrthoDB" id="1758117at2"/>
<comment type="caution">
    <text evidence="2">The sequence shown here is derived from an EMBL/GenBank/DDBJ whole genome shotgun (WGS) entry which is preliminary data.</text>
</comment>
<proteinExistence type="predicted"/>
<name>A0A552V4U5_9FIRM</name>
<dbReference type="EMBL" id="VJXW01000010">
    <property type="protein sequence ID" value="TRW25462.1"/>
    <property type="molecule type" value="Genomic_DNA"/>
</dbReference>
<evidence type="ECO:0000313" key="2">
    <source>
        <dbReference type="EMBL" id="TRW25462.1"/>
    </source>
</evidence>
<reference evidence="2 3" key="1">
    <citation type="submission" date="2019-07" db="EMBL/GenBank/DDBJ databases">
        <title>Criibacterium bergeronii gen. nov., sp. nov. isolated from human clinical samples.</title>
        <authorList>
            <person name="Maheux A.F."/>
            <person name="Boudreau D.K."/>
            <person name="Berube E."/>
            <person name="Brodeur S."/>
            <person name="Bernard K.A."/>
            <person name="Abed J.Y."/>
            <person name="Ducrey E."/>
            <person name="Guay E.F."/>
            <person name="Raymond F."/>
            <person name="Corbeil J."/>
            <person name="Domingo M.-C."/>
            <person name="Roy P.H."/>
            <person name="Boissinot M."/>
            <person name="Tocheva E.I."/>
            <person name="Omar R.F."/>
        </authorList>
    </citation>
    <scope>NUCLEOTIDE SEQUENCE [LARGE SCALE GENOMIC DNA]</scope>
    <source>
        <strain evidence="2 3">CCRI-24246</strain>
    </source>
</reference>
<dbReference type="InterPro" id="IPR000182">
    <property type="entry name" value="GNAT_dom"/>
</dbReference>
<dbReference type="Gene3D" id="3.40.630.30">
    <property type="match status" value="1"/>
</dbReference>
<dbReference type="Pfam" id="PF00583">
    <property type="entry name" value="Acetyltransf_1"/>
    <property type="match status" value="1"/>
</dbReference>
<gene>
    <name evidence="2" type="ORF">FL857_07525</name>
</gene>
<dbReference type="GO" id="GO:0016747">
    <property type="term" value="F:acyltransferase activity, transferring groups other than amino-acyl groups"/>
    <property type="evidence" value="ECO:0007669"/>
    <property type="project" value="InterPro"/>
</dbReference>
<dbReference type="Proteomes" id="UP000319424">
    <property type="component" value="Unassembled WGS sequence"/>
</dbReference>
<dbReference type="InterPro" id="IPR016181">
    <property type="entry name" value="Acyl_CoA_acyltransferase"/>
</dbReference>
<protein>
    <submittedName>
        <fullName evidence="2">GNAT family N-acetyltransferase</fullName>
    </submittedName>
</protein>
<dbReference type="AlphaFoldDB" id="A0A552V4U5"/>